<dbReference type="EMBL" id="CAXDID020000100">
    <property type="protein sequence ID" value="CAL6025900.1"/>
    <property type="molecule type" value="Genomic_DNA"/>
</dbReference>
<reference evidence="2 3" key="2">
    <citation type="submission" date="2024-07" db="EMBL/GenBank/DDBJ databases">
        <authorList>
            <person name="Akdeniz Z."/>
        </authorList>
    </citation>
    <scope>NUCLEOTIDE SEQUENCE [LARGE SCALE GENOMIC DNA]</scope>
</reference>
<reference evidence="1" key="1">
    <citation type="submission" date="2023-06" db="EMBL/GenBank/DDBJ databases">
        <authorList>
            <person name="Kurt Z."/>
        </authorList>
    </citation>
    <scope>NUCLEOTIDE SEQUENCE</scope>
</reference>
<evidence type="ECO:0000313" key="1">
    <source>
        <dbReference type="EMBL" id="CAI9915051.1"/>
    </source>
</evidence>
<name>A0AA86N979_9EUKA</name>
<sequence>MSGQFHLNSDKVKAFSYFQIREKFTKNSLNTLFNAPKVYQGQYSQPESQIIFDKPLNKEVKIRITQNNQSHLHDPAIIPEQKFIKRDLAPYEKNENPNIVKFQNRNPRAKEQYISKHEGTNFPSSETNTKEQIKRRIVTKPGFMKSDLGF</sequence>
<keyword evidence="3" id="KW-1185">Reference proteome</keyword>
<comment type="caution">
    <text evidence="1">The sequence shown here is derived from an EMBL/GenBank/DDBJ whole genome shotgun (WGS) entry which is preliminary data.</text>
</comment>
<proteinExistence type="predicted"/>
<protein>
    <submittedName>
        <fullName evidence="2">Hypothetical_protein</fullName>
    </submittedName>
</protein>
<dbReference type="Proteomes" id="UP001642409">
    <property type="component" value="Unassembled WGS sequence"/>
</dbReference>
<evidence type="ECO:0000313" key="2">
    <source>
        <dbReference type="EMBL" id="CAL6025900.1"/>
    </source>
</evidence>
<organism evidence="1">
    <name type="scientific">Hexamita inflata</name>
    <dbReference type="NCBI Taxonomy" id="28002"/>
    <lineage>
        <taxon>Eukaryota</taxon>
        <taxon>Metamonada</taxon>
        <taxon>Diplomonadida</taxon>
        <taxon>Hexamitidae</taxon>
        <taxon>Hexamitinae</taxon>
        <taxon>Hexamita</taxon>
    </lineage>
</organism>
<gene>
    <name evidence="1" type="ORF">HINF_LOCUS2696</name>
    <name evidence="2" type="ORF">HINF_LOCUS30589</name>
</gene>
<evidence type="ECO:0000313" key="3">
    <source>
        <dbReference type="Proteomes" id="UP001642409"/>
    </source>
</evidence>
<dbReference type="EMBL" id="CATOUU010000062">
    <property type="protein sequence ID" value="CAI9915051.1"/>
    <property type="molecule type" value="Genomic_DNA"/>
</dbReference>
<accession>A0AA86N979</accession>
<dbReference type="AlphaFoldDB" id="A0AA86N979"/>